<dbReference type="GO" id="GO:0003678">
    <property type="term" value="F:DNA helicase activity"/>
    <property type="evidence" value="ECO:0007669"/>
    <property type="project" value="InterPro"/>
</dbReference>
<reference evidence="5" key="1">
    <citation type="journal article" date="2022" name="Environ. Microbiol.">
        <title>Functional analysis, diversity, and distribution of carbendazim hydrolases MheI and CbmA, responsible for the initial step in carbendazim degradation.</title>
        <authorList>
            <person name="Zhang M."/>
            <person name="Bai X."/>
            <person name="Li Q."/>
            <person name="Zhang L."/>
            <person name="Zhu Q."/>
            <person name="Gao S."/>
            <person name="Ke Z."/>
            <person name="Jiang M."/>
            <person name="Hu J."/>
            <person name="Qiu J."/>
            <person name="Hong Q."/>
        </authorList>
    </citation>
    <scope>NUCLEOTIDE SEQUENCE [LARGE SCALE GENOMIC DNA]</scope>
    <source>
        <strain evidence="5">djl-6</strain>
    </source>
</reference>
<keyword evidence="1" id="KW-0235">DNA replication</keyword>
<evidence type="ECO:0000256" key="1">
    <source>
        <dbReference type="ARBA" id="ARBA00022705"/>
    </source>
</evidence>
<evidence type="ECO:0000313" key="5">
    <source>
        <dbReference type="Proteomes" id="UP000831484"/>
    </source>
</evidence>
<dbReference type="RefSeq" id="WP_064074588.1">
    <property type="nucleotide sequence ID" value="NZ_CP096565.1"/>
</dbReference>
<dbReference type="InterPro" id="IPR036185">
    <property type="entry name" value="DNA_heli_DnaB-like_N_sf"/>
</dbReference>
<accession>A0AB38RMH4</accession>
<name>A0AB38RMH4_RHOSG</name>
<keyword evidence="4" id="KW-0378">Hydrolase</keyword>
<dbReference type="InterPro" id="IPR007693">
    <property type="entry name" value="DNA_helicase_DnaB-like_N"/>
</dbReference>
<organism evidence="4 5">
    <name type="scientific">Rhodococcus qingshengii JCM 15477</name>
    <dbReference type="NCBI Taxonomy" id="1303681"/>
    <lineage>
        <taxon>Bacteria</taxon>
        <taxon>Bacillati</taxon>
        <taxon>Actinomycetota</taxon>
        <taxon>Actinomycetes</taxon>
        <taxon>Mycobacteriales</taxon>
        <taxon>Nocardiaceae</taxon>
        <taxon>Rhodococcus</taxon>
        <taxon>Rhodococcus erythropolis group</taxon>
    </lineage>
</organism>
<dbReference type="Proteomes" id="UP000831484">
    <property type="component" value="Plasmid pdjl-6-2"/>
</dbReference>
<evidence type="ECO:0000313" key="4">
    <source>
        <dbReference type="EMBL" id="UPU46340.1"/>
    </source>
</evidence>
<keyword evidence="5" id="KW-1185">Reference proteome</keyword>
<dbReference type="GO" id="GO:0006260">
    <property type="term" value="P:DNA replication"/>
    <property type="evidence" value="ECO:0007669"/>
    <property type="project" value="UniProtKB-KW"/>
</dbReference>
<dbReference type="SUPFAM" id="SSF48024">
    <property type="entry name" value="N-terminal domain of DnaB helicase"/>
    <property type="match status" value="1"/>
</dbReference>
<evidence type="ECO:0000256" key="2">
    <source>
        <dbReference type="ARBA" id="ARBA00023125"/>
    </source>
</evidence>
<feature type="domain" description="DNA helicase DnaB-like N-terminal" evidence="3">
    <location>
        <begin position="39"/>
        <end position="121"/>
    </location>
</feature>
<dbReference type="InterPro" id="IPR016136">
    <property type="entry name" value="DNA_helicase_N/primase_C"/>
</dbReference>
<dbReference type="AlphaFoldDB" id="A0AB38RMH4"/>
<keyword evidence="2" id="KW-0238">DNA-binding</keyword>
<proteinExistence type="predicted"/>
<dbReference type="EMBL" id="CP096565">
    <property type="protein sequence ID" value="UPU46340.1"/>
    <property type="molecule type" value="Genomic_DNA"/>
</dbReference>
<keyword evidence="4" id="KW-0614">Plasmid</keyword>
<dbReference type="GO" id="GO:0003677">
    <property type="term" value="F:DNA binding"/>
    <property type="evidence" value="ECO:0007669"/>
    <property type="project" value="UniProtKB-KW"/>
</dbReference>
<keyword evidence="4" id="KW-0067">ATP-binding</keyword>
<protein>
    <submittedName>
        <fullName evidence="4">DNA helicase</fullName>
    </submittedName>
</protein>
<dbReference type="Pfam" id="PF00772">
    <property type="entry name" value="DnaB"/>
    <property type="match status" value="1"/>
</dbReference>
<dbReference type="Gene3D" id="1.10.860.10">
    <property type="entry name" value="DNAb Helicase, Chain A"/>
    <property type="match status" value="1"/>
</dbReference>
<geneLocation type="plasmid" evidence="4 5">
    <name>pdjl-6-2</name>
</geneLocation>
<keyword evidence="4" id="KW-0547">Nucleotide-binding</keyword>
<sequence>MPIGDSKDPDVTLSLATVPDFDDLTDNDSEIDEYSTIIEVEVEDQLLCSLLWAPGASAKRAVEALTSADFYRPVNAALFTAISELVEAGKPHNSAHVFTTLQQEGRTSGHLGKQLTKALTDITTIGVPSAELEHNIAAVLTQAYRRGFREAARSLAQAADELPEDQLFEHLLSIGRERRAASQRLAAIREGRA</sequence>
<gene>
    <name evidence="4" type="ORF">M0639_30290</name>
</gene>
<evidence type="ECO:0000259" key="3">
    <source>
        <dbReference type="Pfam" id="PF00772"/>
    </source>
</evidence>
<keyword evidence="4" id="KW-0347">Helicase</keyword>
<dbReference type="GO" id="GO:0005524">
    <property type="term" value="F:ATP binding"/>
    <property type="evidence" value="ECO:0007669"/>
    <property type="project" value="InterPro"/>
</dbReference>